<evidence type="ECO:0000259" key="6">
    <source>
        <dbReference type="Pfam" id="PF01409"/>
    </source>
</evidence>
<dbReference type="InterPro" id="IPR045864">
    <property type="entry name" value="aa-tRNA-synth_II/BPL/LPL"/>
</dbReference>
<sequence length="266" mass="29552">MQALIVRTSSQPWHLLASSLCRPCRAHRSLQRRGLATDAKESITVLGENYTTDSKTNITSSIMSKLERKLHLQPSHPIGILRSLIETHYPSFTALSNFSPVVTPAMNFDDLSFPLDHPGRSLTDSYYINSDRMLRTHTSAHEVETFAKGIRQWLLTADVYRRDEIDGSHYPVFHQMEGARIFHDSAEGIQELEDDNARLLVHLAKSNIVIEDIPHVTGTNPAQASHNPLHSELVAQNLKLSLNSLILDLFGGRAGAQRANLCGSGG</sequence>
<evidence type="ECO:0000313" key="8">
    <source>
        <dbReference type="Proteomes" id="UP000308730"/>
    </source>
</evidence>
<proteinExistence type="predicted"/>
<evidence type="ECO:0000313" key="7">
    <source>
        <dbReference type="EMBL" id="THH31148.1"/>
    </source>
</evidence>
<dbReference type="AlphaFoldDB" id="A0A4S4N095"/>
<keyword evidence="8" id="KW-1185">Reference proteome</keyword>
<dbReference type="Proteomes" id="UP000308730">
    <property type="component" value="Unassembled WGS sequence"/>
</dbReference>
<name>A0A4S4N095_9APHY</name>
<evidence type="ECO:0000256" key="1">
    <source>
        <dbReference type="ARBA" id="ARBA00022598"/>
    </source>
</evidence>
<keyword evidence="1" id="KW-0436">Ligase</keyword>
<dbReference type="GO" id="GO:0005739">
    <property type="term" value="C:mitochondrion"/>
    <property type="evidence" value="ECO:0007669"/>
    <property type="project" value="TreeGrafter"/>
</dbReference>
<dbReference type="OrthoDB" id="4457at2759"/>
<dbReference type="PANTHER" id="PTHR11538">
    <property type="entry name" value="PHENYLALANYL-TRNA SYNTHETASE"/>
    <property type="match status" value="1"/>
</dbReference>
<accession>A0A4S4N095</accession>
<protein>
    <recommendedName>
        <fullName evidence="6">Phenylalanyl-tRNA synthetase domain-containing protein</fullName>
    </recommendedName>
</protein>
<dbReference type="Pfam" id="PF01409">
    <property type="entry name" value="tRNA-synt_2d"/>
    <property type="match status" value="1"/>
</dbReference>
<dbReference type="SUPFAM" id="SSF55681">
    <property type="entry name" value="Class II aaRS and biotin synthetases"/>
    <property type="match status" value="1"/>
</dbReference>
<gene>
    <name evidence="7" type="ORF">EUX98_g3050</name>
</gene>
<dbReference type="InterPro" id="IPR002319">
    <property type="entry name" value="Phenylalanyl-tRNA_Synthase"/>
</dbReference>
<dbReference type="GO" id="GO:0000049">
    <property type="term" value="F:tRNA binding"/>
    <property type="evidence" value="ECO:0007669"/>
    <property type="project" value="InterPro"/>
</dbReference>
<dbReference type="EMBL" id="SGPM01000056">
    <property type="protein sequence ID" value="THH31148.1"/>
    <property type="molecule type" value="Genomic_DNA"/>
</dbReference>
<keyword evidence="3" id="KW-0067">ATP-binding</keyword>
<evidence type="ECO:0000256" key="2">
    <source>
        <dbReference type="ARBA" id="ARBA00022741"/>
    </source>
</evidence>
<dbReference type="GO" id="GO:0004826">
    <property type="term" value="F:phenylalanine-tRNA ligase activity"/>
    <property type="evidence" value="ECO:0007669"/>
    <property type="project" value="TreeGrafter"/>
</dbReference>
<reference evidence="7" key="1">
    <citation type="submission" date="2019-02" db="EMBL/GenBank/DDBJ databases">
        <title>Genome sequencing of the rare red list fungi Antrodiella citrinella (Flaviporus citrinellus).</title>
        <authorList>
            <person name="Buettner E."/>
            <person name="Kellner H."/>
        </authorList>
    </citation>
    <scope>NUCLEOTIDE SEQUENCE [LARGE SCALE GENOMIC DNA]</scope>
    <source>
        <strain evidence="7">DSM 108506</strain>
    </source>
</reference>
<organism evidence="7 8">
    <name type="scientific">Antrodiella citrinella</name>
    <dbReference type="NCBI Taxonomy" id="2447956"/>
    <lineage>
        <taxon>Eukaryota</taxon>
        <taxon>Fungi</taxon>
        <taxon>Dikarya</taxon>
        <taxon>Basidiomycota</taxon>
        <taxon>Agaricomycotina</taxon>
        <taxon>Agaricomycetes</taxon>
        <taxon>Polyporales</taxon>
        <taxon>Steccherinaceae</taxon>
        <taxon>Antrodiella</taxon>
    </lineage>
</organism>
<dbReference type="Gene3D" id="3.30.930.10">
    <property type="entry name" value="Bira Bifunctional Protein, Domain 2"/>
    <property type="match status" value="1"/>
</dbReference>
<keyword evidence="4" id="KW-0648">Protein biosynthesis</keyword>
<evidence type="ECO:0000256" key="4">
    <source>
        <dbReference type="ARBA" id="ARBA00022917"/>
    </source>
</evidence>
<evidence type="ECO:0000256" key="3">
    <source>
        <dbReference type="ARBA" id="ARBA00022840"/>
    </source>
</evidence>
<dbReference type="GO" id="GO:0006432">
    <property type="term" value="P:phenylalanyl-tRNA aminoacylation"/>
    <property type="evidence" value="ECO:0007669"/>
    <property type="project" value="TreeGrafter"/>
</dbReference>
<keyword evidence="5" id="KW-0030">Aminoacyl-tRNA synthetase</keyword>
<feature type="domain" description="Phenylalanyl-tRNA synthetase" evidence="6">
    <location>
        <begin position="100"/>
        <end position="180"/>
    </location>
</feature>
<evidence type="ECO:0000256" key="5">
    <source>
        <dbReference type="ARBA" id="ARBA00023146"/>
    </source>
</evidence>
<dbReference type="GO" id="GO:0005524">
    <property type="term" value="F:ATP binding"/>
    <property type="evidence" value="ECO:0007669"/>
    <property type="project" value="UniProtKB-KW"/>
</dbReference>
<dbReference type="PANTHER" id="PTHR11538:SF41">
    <property type="entry name" value="PHENYLALANINE--TRNA LIGASE, MITOCHONDRIAL"/>
    <property type="match status" value="1"/>
</dbReference>
<comment type="caution">
    <text evidence="7">The sequence shown here is derived from an EMBL/GenBank/DDBJ whole genome shotgun (WGS) entry which is preliminary data.</text>
</comment>
<keyword evidence="2" id="KW-0547">Nucleotide-binding</keyword>